<evidence type="ECO:0000313" key="1">
    <source>
        <dbReference type="EMBL" id="KAK8492518.1"/>
    </source>
</evidence>
<proteinExistence type="predicted"/>
<protein>
    <submittedName>
        <fullName evidence="1">Uncharacterized protein</fullName>
    </submittedName>
</protein>
<comment type="caution">
    <text evidence="1">The sequence shown here is derived from an EMBL/GenBank/DDBJ whole genome shotgun (WGS) entry which is preliminary data.</text>
</comment>
<sequence>MDGVRYAINGHTSFGGVVCDLESEIYMVYVWYLKRKCGASTLILCAYGRRELSRTYEASKGCKVMRVRGRASDVGDAEPKRSRNLWDPKKKKLPEENTVELLGICKASSFSLSKHVILRVRVSV</sequence>
<dbReference type="Proteomes" id="UP001472677">
    <property type="component" value="Unassembled WGS sequence"/>
</dbReference>
<reference evidence="1 2" key="1">
    <citation type="journal article" date="2024" name="G3 (Bethesda)">
        <title>Genome assembly of Hibiscus sabdariffa L. provides insights into metabolisms of medicinal natural products.</title>
        <authorList>
            <person name="Kim T."/>
        </authorList>
    </citation>
    <scope>NUCLEOTIDE SEQUENCE [LARGE SCALE GENOMIC DNA]</scope>
    <source>
        <strain evidence="1">TK-2024</strain>
        <tissue evidence="1">Old leaves</tissue>
    </source>
</reference>
<accession>A0ABR2AI04</accession>
<gene>
    <name evidence="1" type="ORF">V6N12_041700</name>
</gene>
<name>A0ABR2AI04_9ROSI</name>
<dbReference type="EMBL" id="JBBPBM010000716">
    <property type="protein sequence ID" value="KAK8492518.1"/>
    <property type="molecule type" value="Genomic_DNA"/>
</dbReference>
<organism evidence="1 2">
    <name type="scientific">Hibiscus sabdariffa</name>
    <name type="common">roselle</name>
    <dbReference type="NCBI Taxonomy" id="183260"/>
    <lineage>
        <taxon>Eukaryota</taxon>
        <taxon>Viridiplantae</taxon>
        <taxon>Streptophyta</taxon>
        <taxon>Embryophyta</taxon>
        <taxon>Tracheophyta</taxon>
        <taxon>Spermatophyta</taxon>
        <taxon>Magnoliopsida</taxon>
        <taxon>eudicotyledons</taxon>
        <taxon>Gunneridae</taxon>
        <taxon>Pentapetalae</taxon>
        <taxon>rosids</taxon>
        <taxon>malvids</taxon>
        <taxon>Malvales</taxon>
        <taxon>Malvaceae</taxon>
        <taxon>Malvoideae</taxon>
        <taxon>Hibiscus</taxon>
    </lineage>
</organism>
<keyword evidence="2" id="KW-1185">Reference proteome</keyword>
<evidence type="ECO:0000313" key="2">
    <source>
        <dbReference type="Proteomes" id="UP001472677"/>
    </source>
</evidence>